<keyword evidence="1" id="KW-0472">Membrane</keyword>
<dbReference type="AlphaFoldDB" id="A0A1G9ABQ3"/>
<protein>
    <submittedName>
        <fullName evidence="3">Type IV pilus assembly protein PilV</fullName>
    </submittedName>
</protein>
<evidence type="ECO:0000313" key="3">
    <source>
        <dbReference type="EMBL" id="SDK24673.1"/>
    </source>
</evidence>
<dbReference type="EMBL" id="FNFD01000005">
    <property type="protein sequence ID" value="SDK24673.1"/>
    <property type="molecule type" value="Genomic_DNA"/>
</dbReference>
<proteinExistence type="predicted"/>
<keyword evidence="1" id="KW-0812">Transmembrane</keyword>
<evidence type="ECO:0000259" key="2">
    <source>
        <dbReference type="Pfam" id="PF22150"/>
    </source>
</evidence>
<evidence type="ECO:0000256" key="1">
    <source>
        <dbReference type="SAM" id="Phobius"/>
    </source>
</evidence>
<feature type="transmembrane region" description="Helical" evidence="1">
    <location>
        <begin position="21"/>
        <end position="41"/>
    </location>
</feature>
<dbReference type="STRING" id="137658.SAMN05216186_105157"/>
<keyword evidence="4" id="KW-1185">Reference proteome</keyword>
<sequence length="181" mass="19962">MRHLVMTQGLRALRRQRGFSMIEVLIALLLIVIGVLGMVAMQARTIQYTQDSVQRNTAAMLANDLLELIRSNADAEENYRKAPGSAFPTVDAKDCQSTTLSVDRQLGCWALQARSRLPGVTNDLLTKEFHVCHTRTPGGTCGQGSTVEIQLAWKVKAGECLDASDTTEGPKVCRYRLRAEI</sequence>
<reference evidence="3 4" key="1">
    <citation type="submission" date="2016-10" db="EMBL/GenBank/DDBJ databases">
        <authorList>
            <person name="de Groot N.N."/>
        </authorList>
    </citation>
    <scope>NUCLEOTIDE SEQUENCE [LARGE SCALE GENOMIC DNA]</scope>
    <source>
        <strain evidence="3 4">JCM 21544</strain>
    </source>
</reference>
<feature type="domain" description="Type IV pilin Tt1218-like" evidence="2">
    <location>
        <begin position="40"/>
        <end position="99"/>
    </location>
</feature>
<dbReference type="NCBIfam" id="TIGR02532">
    <property type="entry name" value="IV_pilin_GFxxxE"/>
    <property type="match status" value="1"/>
</dbReference>
<dbReference type="Proteomes" id="UP000198706">
    <property type="component" value="Unassembled WGS sequence"/>
</dbReference>
<keyword evidence="1" id="KW-1133">Transmembrane helix</keyword>
<dbReference type="Pfam" id="PF07963">
    <property type="entry name" value="N_methyl"/>
    <property type="match status" value="1"/>
</dbReference>
<dbReference type="Pfam" id="PF22150">
    <property type="entry name" value="Tt1218-like"/>
    <property type="match status" value="1"/>
</dbReference>
<accession>A0A1G9ABQ3</accession>
<dbReference type="NCBIfam" id="TIGR02523">
    <property type="entry name" value="type_IV_pilV"/>
    <property type="match status" value="1"/>
</dbReference>
<evidence type="ECO:0000313" key="4">
    <source>
        <dbReference type="Proteomes" id="UP000198706"/>
    </source>
</evidence>
<gene>
    <name evidence="3" type="ORF">SAMN05216186_105157</name>
</gene>
<dbReference type="InterPro" id="IPR012902">
    <property type="entry name" value="N_methyl_site"/>
</dbReference>
<dbReference type="InterPro" id="IPR013362">
    <property type="entry name" value="Pilus_4_PilV"/>
</dbReference>
<dbReference type="InterPro" id="IPR054402">
    <property type="entry name" value="Tt1218-like_dom"/>
</dbReference>
<name>A0A1G9ABQ3_9PSED</name>
<organism evidence="3 4">
    <name type="scientific">Pseudomonas indica</name>
    <dbReference type="NCBI Taxonomy" id="137658"/>
    <lineage>
        <taxon>Bacteria</taxon>
        <taxon>Pseudomonadati</taxon>
        <taxon>Pseudomonadota</taxon>
        <taxon>Gammaproteobacteria</taxon>
        <taxon>Pseudomonadales</taxon>
        <taxon>Pseudomonadaceae</taxon>
        <taxon>Pseudomonas</taxon>
    </lineage>
</organism>